<dbReference type="FunFam" id="3.40.50.300:FF:000009">
    <property type="entry name" value="CTP synthase"/>
    <property type="match status" value="1"/>
</dbReference>
<dbReference type="CDD" id="cd01746">
    <property type="entry name" value="GATase1_CTP_Synthase"/>
    <property type="match status" value="1"/>
</dbReference>
<dbReference type="Proteomes" id="UP000306985">
    <property type="component" value="Unassembled WGS sequence"/>
</dbReference>
<evidence type="ECO:0000313" key="16">
    <source>
        <dbReference type="Proteomes" id="UP000306985"/>
    </source>
</evidence>
<comment type="subunit">
    <text evidence="11">Homotetramer.</text>
</comment>
<feature type="binding site" evidence="11">
    <location>
        <position position="240"/>
    </location>
    <ligand>
        <name>CTP</name>
        <dbReference type="ChEBI" id="CHEBI:37563"/>
        <note>allosteric inhibitor</note>
    </ligand>
</feature>
<evidence type="ECO:0000256" key="10">
    <source>
        <dbReference type="ARBA" id="ARBA00047781"/>
    </source>
</evidence>
<keyword evidence="6 11" id="KW-0067">ATP-binding</keyword>
<evidence type="ECO:0000256" key="8">
    <source>
        <dbReference type="ARBA" id="ARBA00022962"/>
    </source>
</evidence>
<feature type="binding site" evidence="11">
    <location>
        <begin position="164"/>
        <end position="166"/>
    </location>
    <ligand>
        <name>CTP</name>
        <dbReference type="ChEBI" id="CHEBI:37563"/>
        <note>allosteric inhibitor</note>
    </ligand>
</feature>
<dbReference type="GO" id="GO:0019856">
    <property type="term" value="P:pyrimidine nucleobase biosynthetic process"/>
    <property type="evidence" value="ECO:0007669"/>
    <property type="project" value="TreeGrafter"/>
</dbReference>
<comment type="function">
    <text evidence="11">Catalyzes the ATP-dependent amination of UTP to CTP with either L-glutamine or ammonia as the source of nitrogen. Regulates intracellular CTP levels through interactions with the four ribonucleotide triphosphates.</text>
</comment>
<comment type="miscellaneous">
    <text evidence="11">CTPSs have evolved a hybrid strategy for distinguishing between UTP and CTP. The overlapping regions of the product feedback inhibitory and substrate sites recognize a common feature in both compounds, the triphosphate moiety. To differentiate isosteric substrate and product pyrimidine rings, an additional pocket far from the expected kinase/ligase catalytic site, specifically recognizes the cytosine and ribose portions of the product inhibitor.</text>
</comment>
<dbReference type="Pfam" id="PF00117">
    <property type="entry name" value="GATase"/>
    <property type="match status" value="1"/>
</dbReference>
<comment type="pathway">
    <text evidence="1 11">Pyrimidine metabolism; CTP biosynthesis via de novo pathway; CTP from UDP: step 2/2.</text>
</comment>
<organism evidence="15 16">
    <name type="scientific">Nakamurella flava</name>
    <dbReference type="NCBI Taxonomy" id="2576308"/>
    <lineage>
        <taxon>Bacteria</taxon>
        <taxon>Bacillati</taxon>
        <taxon>Actinomycetota</taxon>
        <taxon>Actinomycetes</taxon>
        <taxon>Nakamurellales</taxon>
        <taxon>Nakamurellaceae</taxon>
        <taxon>Nakamurella</taxon>
    </lineage>
</organism>
<feature type="domain" description="Glutamine amidotransferase" evidence="13">
    <location>
        <begin position="318"/>
        <end position="549"/>
    </location>
</feature>
<feature type="binding site" evidence="11">
    <location>
        <position position="483"/>
    </location>
    <ligand>
        <name>L-glutamine</name>
        <dbReference type="ChEBI" id="CHEBI:58359"/>
    </ligand>
</feature>
<evidence type="ECO:0000256" key="1">
    <source>
        <dbReference type="ARBA" id="ARBA00005171"/>
    </source>
</evidence>
<evidence type="ECO:0000256" key="9">
    <source>
        <dbReference type="ARBA" id="ARBA00022975"/>
    </source>
</evidence>
<dbReference type="GO" id="GO:0004359">
    <property type="term" value="F:glutaminase activity"/>
    <property type="evidence" value="ECO:0007669"/>
    <property type="project" value="RHEA"/>
</dbReference>
<keyword evidence="7 11" id="KW-0460">Magnesium</keyword>
<evidence type="ECO:0000256" key="12">
    <source>
        <dbReference type="SAM" id="MobiDB-lite"/>
    </source>
</evidence>
<feature type="active site" evidence="11">
    <location>
        <position position="532"/>
    </location>
</feature>
<feature type="binding site" evidence="11">
    <location>
        <position position="77"/>
    </location>
    <ligand>
        <name>Mg(2+)</name>
        <dbReference type="ChEBI" id="CHEBI:18420"/>
    </ligand>
</feature>
<evidence type="ECO:0000256" key="2">
    <source>
        <dbReference type="ARBA" id="ARBA00007533"/>
    </source>
</evidence>
<comment type="caution">
    <text evidence="11">Lacks conserved residue(s) required for the propagation of feature annotation.</text>
</comment>
<feature type="binding site" evidence="11">
    <location>
        <begin position="204"/>
        <end position="209"/>
    </location>
    <ligand>
        <name>UTP</name>
        <dbReference type="ChEBI" id="CHEBI:46398"/>
    </ligand>
</feature>
<dbReference type="AlphaFoldDB" id="A0A4U6Q804"/>
<dbReference type="PANTHER" id="PTHR11550">
    <property type="entry name" value="CTP SYNTHASE"/>
    <property type="match status" value="1"/>
</dbReference>
<dbReference type="Gene3D" id="3.40.50.880">
    <property type="match status" value="1"/>
</dbReference>
<evidence type="ECO:0000256" key="3">
    <source>
        <dbReference type="ARBA" id="ARBA00022598"/>
    </source>
</evidence>
<dbReference type="PANTHER" id="PTHR11550:SF0">
    <property type="entry name" value="CTP SYNTHASE-RELATED"/>
    <property type="match status" value="1"/>
</dbReference>
<feature type="binding site" evidence="11">
    <location>
        <position position="371"/>
    </location>
    <ligand>
        <name>L-glutamine</name>
        <dbReference type="ChEBI" id="CHEBI:58359"/>
    </ligand>
</feature>
<feature type="binding site" evidence="11">
    <location>
        <position position="77"/>
    </location>
    <ligand>
        <name>ATP</name>
        <dbReference type="ChEBI" id="CHEBI:30616"/>
    </ligand>
</feature>
<dbReference type="GO" id="GO:0042802">
    <property type="term" value="F:identical protein binding"/>
    <property type="evidence" value="ECO:0007669"/>
    <property type="project" value="TreeGrafter"/>
</dbReference>
<feature type="binding site" evidence="11">
    <location>
        <position position="19"/>
    </location>
    <ligand>
        <name>CTP</name>
        <dbReference type="ChEBI" id="CHEBI:37563"/>
        <note>allosteric inhibitor</note>
    </ligand>
</feature>
<evidence type="ECO:0000313" key="15">
    <source>
        <dbReference type="EMBL" id="TKV56171.1"/>
    </source>
</evidence>
<gene>
    <name evidence="11" type="primary">pyrG</name>
    <name evidence="15" type="ORF">FDO65_21625</name>
</gene>
<reference evidence="15 16" key="1">
    <citation type="submission" date="2019-05" db="EMBL/GenBank/DDBJ databases">
        <title>Nakamurella sp. N5BH11, whole genome shotgun sequence.</title>
        <authorList>
            <person name="Tuo L."/>
        </authorList>
    </citation>
    <scope>NUCLEOTIDE SEQUENCE [LARGE SCALE GENOMIC DNA]</scope>
    <source>
        <strain evidence="15 16">N5BH11</strain>
    </source>
</reference>
<evidence type="ECO:0000259" key="13">
    <source>
        <dbReference type="Pfam" id="PF00117"/>
    </source>
</evidence>
<comment type="catalytic activity">
    <reaction evidence="10 11">
        <text>UTP + L-glutamine + ATP + H2O = CTP + L-glutamate + ADP + phosphate + 2 H(+)</text>
        <dbReference type="Rhea" id="RHEA:26426"/>
        <dbReference type="ChEBI" id="CHEBI:15377"/>
        <dbReference type="ChEBI" id="CHEBI:15378"/>
        <dbReference type="ChEBI" id="CHEBI:29985"/>
        <dbReference type="ChEBI" id="CHEBI:30616"/>
        <dbReference type="ChEBI" id="CHEBI:37563"/>
        <dbReference type="ChEBI" id="CHEBI:43474"/>
        <dbReference type="ChEBI" id="CHEBI:46398"/>
        <dbReference type="ChEBI" id="CHEBI:58359"/>
        <dbReference type="ChEBI" id="CHEBI:456216"/>
        <dbReference type="EC" id="6.3.4.2"/>
    </reaction>
</comment>
<feature type="binding site" evidence="11">
    <location>
        <position position="258"/>
    </location>
    <ligand>
        <name>ATP</name>
        <dbReference type="ChEBI" id="CHEBI:30616"/>
    </ligand>
</feature>
<feature type="binding site" evidence="11">
    <location>
        <position position="422"/>
    </location>
    <ligand>
        <name>L-glutamine</name>
        <dbReference type="ChEBI" id="CHEBI:58359"/>
    </ligand>
</feature>
<feature type="binding site" evidence="11">
    <location>
        <position position="157"/>
    </location>
    <ligand>
        <name>Mg(2+)</name>
        <dbReference type="ChEBI" id="CHEBI:18420"/>
    </ligand>
</feature>
<feature type="domain" description="CTP synthase N-terminal" evidence="14">
    <location>
        <begin position="9"/>
        <end position="283"/>
    </location>
</feature>
<sequence>MAPSPRITKHIFVTGGVASSLGKGLTASSLGRLLTSRGLRVTMQKLDPYINVDPGTMNPFQHGEVFVTEDGAETDLDIGHYERFLDRNLSADANVTTGKVYSRVIARERRGEYLGDTVQVIPHITNEIKDRIRAMAEPDPAAGPDADHLIPDVVITEIGGTVGDIESLPFLEAARQIRHDVGRDHVFFLHVSLVPYLAPSGELKTKPTQHSVAQLRNIGIQPDALVCRSDRDIPEGLKRKISLMCDVDNEAVISTPDAPSIYDIPKVLHSEGLDAYVVRRLNLAFKDVDWTTWGDLLERVHQPTETVRIAVVGKYIDLPDAYLSVTEALRAGGFGNRARTEIVWVASDTCATPAGAAAALADVQGILVPGGFGVRGIEGKLGAITYARTHGIPLLGLCLGLQCMVIEAARNLAGLGGANSAEFDATAADPVIATMADQTDVVSGARDMGGTMRLGSYPAKLAPGSLVAEIYGSTLVTERHRHRYEVNNAYRETLQQAGLVISGTSPDSHLVEFVELDRELHPFMVATQAHPEFKSRPTRPHPLFQAFVRAALDYLESERLPIRDDESDPVAVDPADTDGADSDLAVAR</sequence>
<keyword evidence="16" id="KW-1185">Reference proteome</keyword>
<evidence type="ECO:0000259" key="14">
    <source>
        <dbReference type="Pfam" id="PF06418"/>
    </source>
</evidence>
<dbReference type="Pfam" id="PF06418">
    <property type="entry name" value="CTP_synth_N"/>
    <property type="match status" value="1"/>
</dbReference>
<feature type="binding site" evidence="11">
    <location>
        <begin position="399"/>
        <end position="402"/>
    </location>
    <ligand>
        <name>L-glutamine</name>
        <dbReference type="ChEBI" id="CHEBI:58359"/>
    </ligand>
</feature>
<feature type="binding site" evidence="11">
    <location>
        <begin position="204"/>
        <end position="209"/>
    </location>
    <ligand>
        <name>CTP</name>
        <dbReference type="ChEBI" id="CHEBI:37563"/>
        <note>allosteric inhibitor</note>
    </ligand>
</feature>
<dbReference type="FunFam" id="3.40.50.880:FF:000002">
    <property type="entry name" value="CTP synthase"/>
    <property type="match status" value="1"/>
</dbReference>
<accession>A0A4U6Q804</accession>
<dbReference type="PROSITE" id="PS51273">
    <property type="entry name" value="GATASE_TYPE_1"/>
    <property type="match status" value="1"/>
</dbReference>
<feature type="binding site" evidence="11">
    <location>
        <begin position="20"/>
        <end position="25"/>
    </location>
    <ligand>
        <name>ATP</name>
        <dbReference type="ChEBI" id="CHEBI:30616"/>
    </ligand>
</feature>
<comment type="similarity">
    <text evidence="2 11">Belongs to the CTP synthase family.</text>
</comment>
<dbReference type="GO" id="GO:0005524">
    <property type="term" value="F:ATP binding"/>
    <property type="evidence" value="ECO:0007669"/>
    <property type="project" value="UniProtKB-KW"/>
</dbReference>
<feature type="region of interest" description="Disordered" evidence="12">
    <location>
        <begin position="561"/>
        <end position="588"/>
    </location>
</feature>
<dbReference type="OrthoDB" id="9801107at2"/>
<dbReference type="GO" id="GO:0005829">
    <property type="term" value="C:cytosol"/>
    <property type="evidence" value="ECO:0007669"/>
    <property type="project" value="TreeGrafter"/>
</dbReference>
<dbReference type="GO" id="GO:0044210">
    <property type="term" value="P:'de novo' CTP biosynthetic process"/>
    <property type="evidence" value="ECO:0007669"/>
    <property type="project" value="UniProtKB-UniRule"/>
</dbReference>
<dbReference type="GO" id="GO:0003883">
    <property type="term" value="F:CTP synthase activity"/>
    <property type="evidence" value="ECO:0007669"/>
    <property type="project" value="UniProtKB-UniRule"/>
</dbReference>
<proteinExistence type="inferred from homology"/>
<evidence type="ECO:0000256" key="11">
    <source>
        <dbReference type="HAMAP-Rule" id="MF_01227"/>
    </source>
</evidence>
<feature type="binding site" evidence="11">
    <location>
        <position position="19"/>
    </location>
    <ligand>
        <name>UTP</name>
        <dbReference type="ChEBI" id="CHEBI:46398"/>
    </ligand>
</feature>
<dbReference type="EC" id="6.3.4.2" evidence="11"/>
<dbReference type="GO" id="GO:0046872">
    <property type="term" value="F:metal ion binding"/>
    <property type="evidence" value="ECO:0007669"/>
    <property type="project" value="UniProtKB-KW"/>
</dbReference>
<comment type="catalytic activity">
    <reaction evidence="11">
        <text>UTP + NH4(+) + ATP = CTP + ADP + phosphate + 2 H(+)</text>
        <dbReference type="Rhea" id="RHEA:16597"/>
        <dbReference type="ChEBI" id="CHEBI:15378"/>
        <dbReference type="ChEBI" id="CHEBI:28938"/>
        <dbReference type="ChEBI" id="CHEBI:30616"/>
        <dbReference type="ChEBI" id="CHEBI:37563"/>
        <dbReference type="ChEBI" id="CHEBI:43474"/>
        <dbReference type="ChEBI" id="CHEBI:46398"/>
        <dbReference type="ChEBI" id="CHEBI:456216"/>
    </reaction>
</comment>
<dbReference type="NCBIfam" id="TIGR00337">
    <property type="entry name" value="PyrG"/>
    <property type="match status" value="1"/>
</dbReference>
<dbReference type="EMBL" id="SZZH01000008">
    <property type="protein sequence ID" value="TKV56171.1"/>
    <property type="molecule type" value="Genomic_DNA"/>
</dbReference>
<dbReference type="RefSeq" id="WP_137451827.1">
    <property type="nucleotide sequence ID" value="NZ_SZZH01000008.1"/>
</dbReference>
<dbReference type="InterPro" id="IPR033828">
    <property type="entry name" value="GATase1_CTP_Synthase"/>
</dbReference>
<evidence type="ECO:0000256" key="4">
    <source>
        <dbReference type="ARBA" id="ARBA00022723"/>
    </source>
</evidence>
<keyword evidence="9 11" id="KW-0665">Pyrimidine biosynthesis</keyword>
<dbReference type="HAMAP" id="MF_01227">
    <property type="entry name" value="PyrG"/>
    <property type="match status" value="1"/>
</dbReference>
<keyword evidence="3 11" id="KW-0436">Ligase</keyword>
<dbReference type="GO" id="GO:0097268">
    <property type="term" value="C:cytoophidium"/>
    <property type="evidence" value="ECO:0007669"/>
    <property type="project" value="UniProtKB-ARBA"/>
</dbReference>
<comment type="activity regulation">
    <text evidence="11">Allosterically activated by GTP, when glutamine is the substrate; GTP has no effect on the reaction when ammonia is the substrate. The allosteric effector GTP functions by stabilizing the protein conformation that binds the tetrahedral intermediate(s) formed during glutamine hydrolysis. Inhibited by the product CTP, via allosteric rather than competitive inhibition.</text>
</comment>
<dbReference type="InterPro" id="IPR004468">
    <property type="entry name" value="CTP_synthase"/>
</dbReference>
<keyword evidence="8 11" id="KW-0315">Glutamine amidotransferase</keyword>
<dbReference type="Gene3D" id="3.40.50.300">
    <property type="entry name" value="P-loop containing nucleotide triphosphate hydrolases"/>
    <property type="match status" value="1"/>
</dbReference>
<evidence type="ECO:0000256" key="6">
    <source>
        <dbReference type="ARBA" id="ARBA00022840"/>
    </source>
</evidence>
<keyword evidence="5 11" id="KW-0547">Nucleotide-binding</keyword>
<dbReference type="SUPFAM" id="SSF52540">
    <property type="entry name" value="P-loop containing nucleoside triphosphate hydrolases"/>
    <property type="match status" value="1"/>
</dbReference>
<evidence type="ECO:0000256" key="7">
    <source>
        <dbReference type="ARBA" id="ARBA00022842"/>
    </source>
</evidence>
<evidence type="ECO:0000256" key="5">
    <source>
        <dbReference type="ARBA" id="ARBA00022741"/>
    </source>
</evidence>
<feature type="binding site" evidence="11">
    <location>
        <position position="240"/>
    </location>
    <ligand>
        <name>UTP</name>
        <dbReference type="ChEBI" id="CHEBI:46398"/>
    </ligand>
</feature>
<dbReference type="CDD" id="cd03113">
    <property type="entry name" value="CTPS_N"/>
    <property type="match status" value="1"/>
</dbReference>
<feature type="active site" description="Nucleophile; for glutamine hydrolysis" evidence="11">
    <location>
        <position position="398"/>
    </location>
</feature>
<protein>
    <recommendedName>
        <fullName evidence="11">CTP synthase</fullName>
        <ecNumber evidence="11">6.3.4.2</ecNumber>
    </recommendedName>
    <alternativeName>
        <fullName evidence="11">Cytidine 5'-triphosphate synthase</fullName>
    </alternativeName>
    <alternativeName>
        <fullName evidence="11">Cytidine triphosphate synthetase</fullName>
        <shortName evidence="11">CTP synthetase</shortName>
        <shortName evidence="11">CTPS</shortName>
    </alternativeName>
    <alternativeName>
        <fullName evidence="11">UTP--ammonia ligase</fullName>
    </alternativeName>
</protein>
<dbReference type="UniPathway" id="UPA00159">
    <property type="reaction ID" value="UER00277"/>
</dbReference>
<keyword evidence="4 11" id="KW-0479">Metal-binding</keyword>
<comment type="caution">
    <text evidence="15">The sequence shown here is derived from an EMBL/GenBank/DDBJ whole genome shotgun (WGS) entry which is preliminary data.</text>
</comment>
<name>A0A4U6Q804_9ACTN</name>
<dbReference type="NCBIfam" id="NF003792">
    <property type="entry name" value="PRK05380.1"/>
    <property type="match status" value="1"/>
</dbReference>
<comment type="catalytic activity">
    <reaction evidence="11">
        <text>L-glutamine + H2O = L-glutamate + NH4(+)</text>
        <dbReference type="Rhea" id="RHEA:15889"/>
        <dbReference type="ChEBI" id="CHEBI:15377"/>
        <dbReference type="ChEBI" id="CHEBI:28938"/>
        <dbReference type="ChEBI" id="CHEBI:29985"/>
        <dbReference type="ChEBI" id="CHEBI:58359"/>
    </reaction>
</comment>
<feature type="region of interest" description="Amidoligase domain" evidence="11">
    <location>
        <begin position="1"/>
        <end position="283"/>
    </location>
</feature>
<dbReference type="InterPro" id="IPR029062">
    <property type="entry name" value="Class_I_gatase-like"/>
</dbReference>
<dbReference type="SUPFAM" id="SSF52317">
    <property type="entry name" value="Class I glutamine amidotransferase-like"/>
    <property type="match status" value="1"/>
</dbReference>
<dbReference type="InterPro" id="IPR017926">
    <property type="entry name" value="GATASE"/>
</dbReference>
<dbReference type="InterPro" id="IPR017456">
    <property type="entry name" value="CTP_synthase_N"/>
</dbReference>
<dbReference type="InterPro" id="IPR027417">
    <property type="entry name" value="P-loop_NTPase"/>
</dbReference>
<feature type="active site" evidence="11">
    <location>
        <position position="530"/>
    </location>
</feature>